<keyword evidence="8" id="KW-1185">Reference proteome</keyword>
<organism evidence="7 8">
    <name type="scientific">Ignisphaera aggregans (strain DSM 17230 / JCM 13409 / AQ1.S1)</name>
    <dbReference type="NCBI Taxonomy" id="583356"/>
    <lineage>
        <taxon>Archaea</taxon>
        <taxon>Thermoproteota</taxon>
        <taxon>Thermoprotei</taxon>
        <taxon>Desulfurococcales</taxon>
        <taxon>Desulfurococcaceae</taxon>
        <taxon>Ignisphaera</taxon>
    </lineage>
</organism>
<proteinExistence type="inferred from homology"/>
<evidence type="ECO:0000259" key="6">
    <source>
        <dbReference type="Pfam" id="PF00496"/>
    </source>
</evidence>
<reference evidence="7 8" key="1">
    <citation type="journal article" date="2010" name="Stand. Genomic Sci.">
        <title>Complete genome sequence of Ignisphaera aggregans type strain (AQ1.S1).</title>
        <authorList>
            <person name="Goker M."/>
            <person name="Held B."/>
            <person name="Lapidus A."/>
            <person name="Nolan M."/>
            <person name="Spring S."/>
            <person name="Yasawong M."/>
            <person name="Lucas S."/>
            <person name="Glavina Del Rio T."/>
            <person name="Tice H."/>
            <person name="Cheng J.F."/>
            <person name="Goodwin L."/>
            <person name="Tapia R."/>
            <person name="Pitluck S."/>
            <person name="Liolios K."/>
            <person name="Ivanova N."/>
            <person name="Mavromatis K."/>
            <person name="Mikhailova N."/>
            <person name="Pati A."/>
            <person name="Chen A."/>
            <person name="Palaniappan K."/>
            <person name="Brambilla E."/>
            <person name="Land M."/>
            <person name="Hauser L."/>
            <person name="Chang Y.J."/>
            <person name="Jeffries C.D."/>
            <person name="Brettin T."/>
            <person name="Detter J.C."/>
            <person name="Han C."/>
            <person name="Rohde M."/>
            <person name="Sikorski J."/>
            <person name="Woyke T."/>
            <person name="Bristow J."/>
            <person name="Eisen J.A."/>
            <person name="Markowitz V."/>
            <person name="Hugenholtz P."/>
            <person name="Kyrpides N.C."/>
            <person name="Klenk H.P."/>
        </authorList>
    </citation>
    <scope>NUCLEOTIDE SEQUENCE [LARGE SCALE GENOMIC DNA]</scope>
    <source>
        <strain evidence="8">DSM 17230 / JCM 13409 / AQ1.S1</strain>
    </source>
</reference>
<dbReference type="Gene3D" id="3.10.105.10">
    <property type="entry name" value="Dipeptide-binding Protein, Domain 3"/>
    <property type="match status" value="1"/>
</dbReference>
<evidence type="ECO:0000313" key="8">
    <source>
        <dbReference type="Proteomes" id="UP000001304"/>
    </source>
</evidence>
<feature type="transmembrane region" description="Helical" evidence="5">
    <location>
        <begin position="7"/>
        <end position="26"/>
    </location>
</feature>
<dbReference type="GO" id="GO:0043190">
    <property type="term" value="C:ATP-binding cassette (ABC) transporter complex"/>
    <property type="evidence" value="ECO:0007669"/>
    <property type="project" value="InterPro"/>
</dbReference>
<keyword evidence="5" id="KW-0472">Membrane</keyword>
<keyword evidence="4" id="KW-0732">Signal</keyword>
<dbReference type="STRING" id="583356.Igag_1770"/>
<gene>
    <name evidence="7" type="ordered locus">Igag_1770</name>
</gene>
<dbReference type="GO" id="GO:0042597">
    <property type="term" value="C:periplasmic space"/>
    <property type="evidence" value="ECO:0007669"/>
    <property type="project" value="UniProtKB-ARBA"/>
</dbReference>
<comment type="similarity">
    <text evidence="2">Belongs to the bacterial solute-binding protein 5 family.</text>
</comment>
<evidence type="ECO:0000256" key="5">
    <source>
        <dbReference type="SAM" id="Phobius"/>
    </source>
</evidence>
<evidence type="ECO:0000256" key="4">
    <source>
        <dbReference type="ARBA" id="ARBA00022729"/>
    </source>
</evidence>
<dbReference type="PANTHER" id="PTHR30290:SF10">
    <property type="entry name" value="PERIPLASMIC OLIGOPEPTIDE-BINDING PROTEIN-RELATED"/>
    <property type="match status" value="1"/>
</dbReference>
<dbReference type="BioCyc" id="IAGG583356:GHAH-1757-MONOMER"/>
<dbReference type="AlphaFoldDB" id="E0SSB0"/>
<dbReference type="PANTHER" id="PTHR30290">
    <property type="entry name" value="PERIPLASMIC BINDING COMPONENT OF ABC TRANSPORTER"/>
    <property type="match status" value="1"/>
</dbReference>
<keyword evidence="5" id="KW-0812">Transmembrane</keyword>
<evidence type="ECO:0000256" key="2">
    <source>
        <dbReference type="ARBA" id="ARBA00005695"/>
    </source>
</evidence>
<dbReference type="SUPFAM" id="SSF53850">
    <property type="entry name" value="Periplasmic binding protein-like II"/>
    <property type="match status" value="1"/>
</dbReference>
<keyword evidence="3" id="KW-0813">Transport</keyword>
<keyword evidence="5" id="KW-1133">Transmembrane helix</keyword>
<dbReference type="EMBL" id="CP002098">
    <property type="protein sequence ID" value="ADM28567.1"/>
    <property type="molecule type" value="Genomic_DNA"/>
</dbReference>
<protein>
    <submittedName>
        <fullName evidence="7">Extracellular solute-binding protein family 5</fullName>
    </submittedName>
</protein>
<dbReference type="Gene3D" id="3.40.190.10">
    <property type="entry name" value="Periplasmic binding protein-like II"/>
    <property type="match status" value="1"/>
</dbReference>
<feature type="domain" description="Solute-binding protein family 5" evidence="6">
    <location>
        <begin position="101"/>
        <end position="473"/>
    </location>
</feature>
<dbReference type="GO" id="GO:0015833">
    <property type="term" value="P:peptide transport"/>
    <property type="evidence" value="ECO:0007669"/>
    <property type="project" value="TreeGrafter"/>
</dbReference>
<dbReference type="GO" id="GO:1904680">
    <property type="term" value="F:peptide transmembrane transporter activity"/>
    <property type="evidence" value="ECO:0007669"/>
    <property type="project" value="TreeGrafter"/>
</dbReference>
<accession>E0SSB0</accession>
<evidence type="ECO:0000313" key="7">
    <source>
        <dbReference type="EMBL" id="ADM28567.1"/>
    </source>
</evidence>
<dbReference type="KEGG" id="iag:Igag_1770"/>
<dbReference type="InterPro" id="IPR000914">
    <property type="entry name" value="SBP_5_dom"/>
</dbReference>
<name>E0SSB0_IGNAA</name>
<dbReference type="HOGENOM" id="CLU_017028_7_2_2"/>
<comment type="subcellular location">
    <subcellularLocation>
        <location evidence="1">Cell envelope</location>
    </subcellularLocation>
</comment>
<dbReference type="InterPro" id="IPR030678">
    <property type="entry name" value="Peptide/Ni-bd"/>
</dbReference>
<dbReference type="Pfam" id="PF00496">
    <property type="entry name" value="SBP_bac_5"/>
    <property type="match status" value="1"/>
</dbReference>
<dbReference type="CDD" id="cd08512">
    <property type="entry name" value="PBP2_NikA_DppA_OppA_like_7"/>
    <property type="match status" value="1"/>
</dbReference>
<evidence type="ECO:0000256" key="3">
    <source>
        <dbReference type="ARBA" id="ARBA00022448"/>
    </source>
</evidence>
<dbReference type="PIRSF" id="PIRSF002741">
    <property type="entry name" value="MppA"/>
    <property type="match status" value="1"/>
</dbReference>
<evidence type="ECO:0000256" key="1">
    <source>
        <dbReference type="ARBA" id="ARBA00004196"/>
    </source>
</evidence>
<sequence>MKIIHLAIIIIIMIVVGIGAVLYYQLIRRSAETTITIESPITSTPMSTITTQVVVETKRVVTYAYRDAITGIDPSIDFDTGIVVLGNVYEPLLYYDPIKNEFKPALAIHWEQINSTTWIFKLRSGVYFHDGTPLTAESVAFSILRTKAIYEKSGIGPGWIWDCIDDIVALNETTVMFKLRYPAPIQLIASSAYGAYIYSHKVLEYANAEDMVDPKIRQWFENGNDVGSGPYKIKSYKPDSEVILEKFHGWWGWSLINNSKAPEIVIIKIVEDPAAQELGLRDGSIDIAMNIVKANIPRLMKDGFKVLNQTTFHNYILMFNVRRWPTNITEFRKAIAYAIPWDEVIDFAFGGYGRRASGLIPYGYPGYVEGLIYEYNITKAREIINTLNIGSIKLELVITSGYEEEERFASLLKDSLRSLGINVDIVALPWEQVRERGSSVWTDPERAPHMIINDWWPTYPTPYDYLYILHSNDTEWNWSGYINNEYDNLIDTALGLEGVDYERALELYREAQLIIYRDVVAINICDSIQPYVYDPEKISFREDALNPIYMYVIFFQYVEVKQ</sequence>
<dbReference type="Proteomes" id="UP000001304">
    <property type="component" value="Chromosome"/>
</dbReference>
<dbReference type="InterPro" id="IPR039424">
    <property type="entry name" value="SBP_5"/>
</dbReference>